<keyword evidence="7" id="KW-1185">Reference proteome</keyword>
<dbReference type="PROSITE" id="PS51999">
    <property type="entry name" value="ZF_GRF"/>
    <property type="match status" value="1"/>
</dbReference>
<evidence type="ECO:0000256" key="4">
    <source>
        <dbReference type="PROSITE-ProRule" id="PRU01343"/>
    </source>
</evidence>
<keyword evidence="2 4" id="KW-0863">Zinc-finger</keyword>
<evidence type="ECO:0000256" key="3">
    <source>
        <dbReference type="ARBA" id="ARBA00022833"/>
    </source>
</evidence>
<dbReference type="Proteomes" id="UP001567538">
    <property type="component" value="Unassembled WGS sequence"/>
</dbReference>
<evidence type="ECO:0000256" key="1">
    <source>
        <dbReference type="ARBA" id="ARBA00022723"/>
    </source>
</evidence>
<feature type="domain" description="GRF-type" evidence="5">
    <location>
        <begin position="119"/>
        <end position="161"/>
    </location>
</feature>
<dbReference type="InterPro" id="IPR010666">
    <property type="entry name" value="Znf_GRF"/>
</dbReference>
<dbReference type="GO" id="GO:0008270">
    <property type="term" value="F:zinc ion binding"/>
    <property type="evidence" value="ECO:0007669"/>
    <property type="project" value="UniProtKB-KW"/>
</dbReference>
<organism evidence="6 7">
    <name type="scientific">Salvia divinorum</name>
    <name type="common">Maria pastora</name>
    <name type="synonym">Diviner's sage</name>
    <dbReference type="NCBI Taxonomy" id="28513"/>
    <lineage>
        <taxon>Eukaryota</taxon>
        <taxon>Viridiplantae</taxon>
        <taxon>Streptophyta</taxon>
        <taxon>Embryophyta</taxon>
        <taxon>Tracheophyta</taxon>
        <taxon>Spermatophyta</taxon>
        <taxon>Magnoliopsida</taxon>
        <taxon>eudicotyledons</taxon>
        <taxon>Gunneridae</taxon>
        <taxon>Pentapetalae</taxon>
        <taxon>asterids</taxon>
        <taxon>lamiids</taxon>
        <taxon>Lamiales</taxon>
        <taxon>Lamiaceae</taxon>
        <taxon>Nepetoideae</taxon>
        <taxon>Mentheae</taxon>
        <taxon>Salviinae</taxon>
        <taxon>Salvia</taxon>
        <taxon>Salvia subgen. Calosphace</taxon>
    </lineage>
</organism>
<evidence type="ECO:0000259" key="5">
    <source>
        <dbReference type="PROSITE" id="PS51999"/>
    </source>
</evidence>
<dbReference type="EMBL" id="JBEAFC010000001">
    <property type="protein sequence ID" value="KAL1568899.1"/>
    <property type="molecule type" value="Genomic_DNA"/>
</dbReference>
<keyword evidence="1" id="KW-0479">Metal-binding</keyword>
<evidence type="ECO:0000256" key="2">
    <source>
        <dbReference type="ARBA" id="ARBA00022771"/>
    </source>
</evidence>
<reference evidence="6 7" key="1">
    <citation type="submission" date="2024-06" db="EMBL/GenBank/DDBJ databases">
        <title>A chromosome level genome sequence of Diviner's sage (Salvia divinorum).</title>
        <authorList>
            <person name="Ford S.A."/>
            <person name="Ro D.-K."/>
            <person name="Ness R.W."/>
            <person name="Phillips M.A."/>
        </authorList>
    </citation>
    <scope>NUCLEOTIDE SEQUENCE [LARGE SCALE GENOMIC DNA]</scope>
    <source>
        <strain evidence="6">SAF-2024a</strain>
        <tissue evidence="6">Leaf</tissue>
    </source>
</reference>
<keyword evidence="3" id="KW-0862">Zinc</keyword>
<protein>
    <recommendedName>
        <fullName evidence="5">GRF-type domain-containing protein</fullName>
    </recommendedName>
</protein>
<sequence>MKALHSTLLAKPVPVPDDSTDSRWKWFKGCLGALDGTYINVLFTYVLAGWEGSAGDSRILRDAMTRDDGLKVPKGFYYLCDNGYANSLGFLTPYKGSSLLVSFSCICSRLLAMDDTPDCSCGKEKMTMRCAGKSALNAGRFYYKCPTNGKHAGLFLWCDEFHGGNPKEGISYNLGDTEKQKKTMSGSMSEKLFVCKKCHESRCVEPIVHNVHTELPAPIILAFVILLLGEIGKLM</sequence>
<dbReference type="Pfam" id="PF06839">
    <property type="entry name" value="Zn_ribbon_GRF"/>
    <property type="match status" value="1"/>
</dbReference>
<accession>A0ABD1IM31</accession>
<gene>
    <name evidence="6" type="ORF">AAHA92_00446</name>
</gene>
<evidence type="ECO:0000313" key="6">
    <source>
        <dbReference type="EMBL" id="KAL1568899.1"/>
    </source>
</evidence>
<proteinExistence type="predicted"/>
<dbReference type="AlphaFoldDB" id="A0ABD1IM31"/>
<dbReference type="PANTHER" id="PTHR22930">
    <property type="match status" value="1"/>
</dbReference>
<dbReference type="PANTHER" id="PTHR22930:SF281">
    <property type="entry name" value="NUCLEASE"/>
    <property type="match status" value="1"/>
</dbReference>
<comment type="caution">
    <text evidence="6">The sequence shown here is derived from an EMBL/GenBank/DDBJ whole genome shotgun (WGS) entry which is preliminary data.</text>
</comment>
<evidence type="ECO:0000313" key="7">
    <source>
        <dbReference type="Proteomes" id="UP001567538"/>
    </source>
</evidence>
<dbReference type="InterPro" id="IPR045249">
    <property type="entry name" value="HARBI1-like"/>
</dbReference>
<name>A0ABD1IM31_SALDI</name>